<organism evidence="2">
    <name type="scientific">hydrothermal vent metagenome</name>
    <dbReference type="NCBI Taxonomy" id="652676"/>
    <lineage>
        <taxon>unclassified sequences</taxon>
        <taxon>metagenomes</taxon>
        <taxon>ecological metagenomes</taxon>
    </lineage>
</organism>
<reference evidence="2" key="1">
    <citation type="submission" date="2018-06" db="EMBL/GenBank/DDBJ databases">
        <authorList>
            <person name="Zhirakovskaya E."/>
        </authorList>
    </citation>
    <scope>NUCLEOTIDE SEQUENCE</scope>
</reference>
<feature type="transmembrane region" description="Helical" evidence="1">
    <location>
        <begin position="66"/>
        <end position="88"/>
    </location>
</feature>
<keyword evidence="1" id="KW-0472">Membrane</keyword>
<dbReference type="AlphaFoldDB" id="A0A3B1CH56"/>
<proteinExistence type="predicted"/>
<evidence type="ECO:0000313" key="2">
    <source>
        <dbReference type="EMBL" id="VAX29559.1"/>
    </source>
</evidence>
<name>A0A3B1CH56_9ZZZZ</name>
<protein>
    <submittedName>
        <fullName evidence="2">Uncharacterized protein</fullName>
    </submittedName>
</protein>
<evidence type="ECO:0000256" key="1">
    <source>
        <dbReference type="SAM" id="Phobius"/>
    </source>
</evidence>
<feature type="transmembrane region" description="Helical" evidence="1">
    <location>
        <begin position="41"/>
        <end position="60"/>
    </location>
</feature>
<feature type="transmembrane region" description="Helical" evidence="1">
    <location>
        <begin position="12"/>
        <end position="29"/>
    </location>
</feature>
<accession>A0A3B1CH56</accession>
<dbReference type="EMBL" id="UOGF01000052">
    <property type="protein sequence ID" value="VAX29559.1"/>
    <property type="molecule type" value="Genomic_DNA"/>
</dbReference>
<keyword evidence="1" id="KW-0812">Transmembrane</keyword>
<keyword evidence="1" id="KW-1133">Transmembrane helix</keyword>
<gene>
    <name evidence="2" type="ORF">MNBD_NITROSPIRAE01-1343</name>
</gene>
<sequence length="99" mass="11187">MLYIQKSTTGRNFFIGFLLLAALVFVLHLRAIKAGGSTGESAIWFSIFTLPWGGMLSRSFLSSDLWMRFSYVISWSMIVFNACLLYLISGGLRIRPRKA</sequence>